<dbReference type="AlphaFoldDB" id="A0A5E4CT98"/>
<evidence type="ECO:0000313" key="2">
    <source>
        <dbReference type="EMBL" id="KAF7472972.1"/>
    </source>
</evidence>
<dbReference type="Proteomes" id="UP000335636">
    <property type="component" value="Unassembled WGS sequence"/>
</dbReference>
<name>A0A5E4CT98_MARMO</name>
<feature type="region of interest" description="Disordered" evidence="1">
    <location>
        <begin position="40"/>
        <end position="66"/>
    </location>
</feature>
<evidence type="ECO:0000313" key="4">
    <source>
        <dbReference type="Proteomes" id="UP000335636"/>
    </source>
</evidence>
<protein>
    <submittedName>
        <fullName evidence="3">Uncharacterized protein</fullName>
    </submittedName>
</protein>
<proteinExistence type="predicted"/>
<reference evidence="2" key="2">
    <citation type="submission" date="2020-08" db="EMBL/GenBank/DDBJ databases">
        <authorList>
            <person name="Shumante A."/>
            <person name="Zimin A.V."/>
            <person name="Puiu D."/>
            <person name="Salzberg S.L."/>
        </authorList>
    </citation>
    <scope>NUCLEOTIDE SEQUENCE</scope>
    <source>
        <strain evidence="2">WC2-LM</strain>
        <tissue evidence="2">Liver</tissue>
    </source>
</reference>
<evidence type="ECO:0000313" key="3">
    <source>
        <dbReference type="EMBL" id="VTJ85033.1"/>
    </source>
</evidence>
<dbReference type="EMBL" id="CABDUW010002007">
    <property type="protein sequence ID" value="VTJ85033.1"/>
    <property type="molecule type" value="Genomic_DNA"/>
</dbReference>
<evidence type="ECO:0000256" key="1">
    <source>
        <dbReference type="SAM" id="MobiDB-lite"/>
    </source>
</evidence>
<accession>A0A5E4CT98</accession>
<organism evidence="3 4">
    <name type="scientific">Marmota monax</name>
    <name type="common">Woodchuck</name>
    <dbReference type="NCBI Taxonomy" id="9995"/>
    <lineage>
        <taxon>Eukaryota</taxon>
        <taxon>Metazoa</taxon>
        <taxon>Chordata</taxon>
        <taxon>Craniata</taxon>
        <taxon>Vertebrata</taxon>
        <taxon>Euteleostomi</taxon>
        <taxon>Mammalia</taxon>
        <taxon>Eutheria</taxon>
        <taxon>Euarchontoglires</taxon>
        <taxon>Glires</taxon>
        <taxon>Rodentia</taxon>
        <taxon>Sciuromorpha</taxon>
        <taxon>Sciuridae</taxon>
        <taxon>Xerinae</taxon>
        <taxon>Marmotini</taxon>
        <taxon>Marmota</taxon>
    </lineage>
</organism>
<dbReference type="EMBL" id="WJEC01006463">
    <property type="protein sequence ID" value="KAF7472972.1"/>
    <property type="molecule type" value="Genomic_DNA"/>
</dbReference>
<sequence length="101" mass="10749">MDPGSQGDMGQLLPREGRKGMSGIQDSLRVPLSVTSPEINVHGKLHQPNPGRTKSGQDPSGMKVGITTAGEMPQAAELLAELKGIRNGRWKKIIMSTSSNT</sequence>
<reference evidence="3 4" key="1">
    <citation type="submission" date="2019-04" db="EMBL/GenBank/DDBJ databases">
        <authorList>
            <person name="Alioto T."/>
            <person name="Alioto T."/>
        </authorList>
    </citation>
    <scope>NUCLEOTIDE SEQUENCE [LARGE SCALE GENOMIC DNA]</scope>
</reference>
<dbReference type="Proteomes" id="UP000662637">
    <property type="component" value="Unassembled WGS sequence"/>
</dbReference>
<feature type="region of interest" description="Disordered" evidence="1">
    <location>
        <begin position="1"/>
        <end position="24"/>
    </location>
</feature>
<gene>
    <name evidence="2" type="ORF">GHT09_016223</name>
    <name evidence="3" type="ORF">MONAX_5E032881</name>
</gene>
<keyword evidence="4" id="KW-1185">Reference proteome</keyword>